<feature type="compositionally biased region" description="Basic residues" evidence="1">
    <location>
        <begin position="52"/>
        <end position="64"/>
    </location>
</feature>
<dbReference type="Proteomes" id="UP000015105">
    <property type="component" value="Chromosome 1D"/>
</dbReference>
<evidence type="ECO:0000256" key="1">
    <source>
        <dbReference type="SAM" id="MobiDB-lite"/>
    </source>
</evidence>
<sequence length="111" mass="12949">MRASEGKRASVPLPLLPNEPVFPSPSSHLKNPSRRLLLPPTATASPLPSRPPRVRRRASRRRWRRLEAGERPMRGRLDRGVGAADAAAAAREEQRRRHRPMKRREERWWRR</sequence>
<reference evidence="2" key="5">
    <citation type="journal article" date="2021" name="G3 (Bethesda)">
        <title>Aegilops tauschii genome assembly Aet v5.0 features greater sequence contiguity and improved annotation.</title>
        <authorList>
            <person name="Wang L."/>
            <person name="Zhu T."/>
            <person name="Rodriguez J.C."/>
            <person name="Deal K.R."/>
            <person name="Dubcovsky J."/>
            <person name="McGuire P.E."/>
            <person name="Lux T."/>
            <person name="Spannagl M."/>
            <person name="Mayer K.F.X."/>
            <person name="Baldrich P."/>
            <person name="Meyers B.C."/>
            <person name="Huo N."/>
            <person name="Gu Y.Q."/>
            <person name="Zhou H."/>
            <person name="Devos K.M."/>
            <person name="Bennetzen J.L."/>
            <person name="Unver T."/>
            <person name="Budak H."/>
            <person name="Gulick P.J."/>
            <person name="Galiba G."/>
            <person name="Kalapos B."/>
            <person name="Nelson D.R."/>
            <person name="Li P."/>
            <person name="You F.M."/>
            <person name="Luo M.C."/>
            <person name="Dvorak J."/>
        </authorList>
    </citation>
    <scope>NUCLEOTIDE SEQUENCE [LARGE SCALE GENOMIC DNA]</scope>
    <source>
        <strain evidence="2">cv. AL8/78</strain>
    </source>
</reference>
<proteinExistence type="predicted"/>
<organism evidence="2 3">
    <name type="scientific">Aegilops tauschii subsp. strangulata</name>
    <name type="common">Goatgrass</name>
    <dbReference type="NCBI Taxonomy" id="200361"/>
    <lineage>
        <taxon>Eukaryota</taxon>
        <taxon>Viridiplantae</taxon>
        <taxon>Streptophyta</taxon>
        <taxon>Embryophyta</taxon>
        <taxon>Tracheophyta</taxon>
        <taxon>Spermatophyta</taxon>
        <taxon>Magnoliopsida</taxon>
        <taxon>Liliopsida</taxon>
        <taxon>Poales</taxon>
        <taxon>Poaceae</taxon>
        <taxon>BOP clade</taxon>
        <taxon>Pooideae</taxon>
        <taxon>Triticodae</taxon>
        <taxon>Triticeae</taxon>
        <taxon>Triticinae</taxon>
        <taxon>Aegilops</taxon>
    </lineage>
</organism>
<dbReference type="EnsemblPlants" id="AET1Gv20287200.8">
    <property type="protein sequence ID" value="AET1Gv20287200.8"/>
    <property type="gene ID" value="AET1Gv20287200"/>
</dbReference>
<reference evidence="2" key="3">
    <citation type="journal article" date="2017" name="Nature">
        <title>Genome sequence of the progenitor of the wheat D genome Aegilops tauschii.</title>
        <authorList>
            <person name="Luo M.C."/>
            <person name="Gu Y.Q."/>
            <person name="Puiu D."/>
            <person name="Wang H."/>
            <person name="Twardziok S.O."/>
            <person name="Deal K.R."/>
            <person name="Huo N."/>
            <person name="Zhu T."/>
            <person name="Wang L."/>
            <person name="Wang Y."/>
            <person name="McGuire P.E."/>
            <person name="Liu S."/>
            <person name="Long H."/>
            <person name="Ramasamy R.K."/>
            <person name="Rodriguez J.C."/>
            <person name="Van S.L."/>
            <person name="Yuan L."/>
            <person name="Wang Z."/>
            <person name="Xia Z."/>
            <person name="Xiao L."/>
            <person name="Anderson O.D."/>
            <person name="Ouyang S."/>
            <person name="Liang Y."/>
            <person name="Zimin A.V."/>
            <person name="Pertea G."/>
            <person name="Qi P."/>
            <person name="Bennetzen J.L."/>
            <person name="Dai X."/>
            <person name="Dawson M.W."/>
            <person name="Muller H.G."/>
            <person name="Kugler K."/>
            <person name="Rivarola-Duarte L."/>
            <person name="Spannagl M."/>
            <person name="Mayer K.F.X."/>
            <person name="Lu F.H."/>
            <person name="Bevan M.W."/>
            <person name="Leroy P."/>
            <person name="Li P."/>
            <person name="You F.M."/>
            <person name="Sun Q."/>
            <person name="Liu Z."/>
            <person name="Lyons E."/>
            <person name="Wicker T."/>
            <person name="Salzberg S.L."/>
            <person name="Devos K.M."/>
            <person name="Dvorak J."/>
        </authorList>
    </citation>
    <scope>NUCLEOTIDE SEQUENCE [LARGE SCALE GENOMIC DNA]</scope>
    <source>
        <strain evidence="2">cv. AL8/78</strain>
    </source>
</reference>
<reference evidence="3" key="1">
    <citation type="journal article" date="2014" name="Science">
        <title>Ancient hybridizations among the ancestral genomes of bread wheat.</title>
        <authorList>
            <consortium name="International Wheat Genome Sequencing Consortium,"/>
            <person name="Marcussen T."/>
            <person name="Sandve S.R."/>
            <person name="Heier L."/>
            <person name="Spannagl M."/>
            <person name="Pfeifer M."/>
            <person name="Jakobsen K.S."/>
            <person name="Wulff B.B."/>
            <person name="Steuernagel B."/>
            <person name="Mayer K.F."/>
            <person name="Olsen O.A."/>
        </authorList>
    </citation>
    <scope>NUCLEOTIDE SEQUENCE [LARGE SCALE GENOMIC DNA]</scope>
    <source>
        <strain evidence="3">cv. AL8/78</strain>
    </source>
</reference>
<feature type="region of interest" description="Disordered" evidence="1">
    <location>
        <begin position="1"/>
        <end position="111"/>
    </location>
</feature>
<protein>
    <submittedName>
        <fullName evidence="2">Uncharacterized protein</fullName>
    </submittedName>
</protein>
<evidence type="ECO:0000313" key="3">
    <source>
        <dbReference type="Proteomes" id="UP000015105"/>
    </source>
</evidence>
<accession>A0A452Y4E5</accession>
<feature type="compositionally biased region" description="Basic and acidic residues" evidence="1">
    <location>
        <begin position="65"/>
        <end position="79"/>
    </location>
</feature>
<name>A0A452Y4E5_AEGTS</name>
<reference evidence="2" key="4">
    <citation type="submission" date="2019-03" db="UniProtKB">
        <authorList>
            <consortium name="EnsemblPlants"/>
        </authorList>
    </citation>
    <scope>IDENTIFICATION</scope>
</reference>
<feature type="compositionally biased region" description="Pro residues" evidence="1">
    <location>
        <begin position="14"/>
        <end position="23"/>
    </location>
</feature>
<feature type="compositionally biased region" description="Low complexity" evidence="1">
    <location>
        <begin position="80"/>
        <end position="89"/>
    </location>
</feature>
<reference evidence="3" key="2">
    <citation type="journal article" date="2017" name="Nat. Plants">
        <title>The Aegilops tauschii genome reveals multiple impacts of transposons.</title>
        <authorList>
            <person name="Zhao G."/>
            <person name="Zou C."/>
            <person name="Li K."/>
            <person name="Wang K."/>
            <person name="Li T."/>
            <person name="Gao L."/>
            <person name="Zhang X."/>
            <person name="Wang H."/>
            <person name="Yang Z."/>
            <person name="Liu X."/>
            <person name="Jiang W."/>
            <person name="Mao L."/>
            <person name="Kong X."/>
            <person name="Jiao Y."/>
            <person name="Jia J."/>
        </authorList>
    </citation>
    <scope>NUCLEOTIDE SEQUENCE [LARGE SCALE GENOMIC DNA]</scope>
    <source>
        <strain evidence="3">cv. AL8/78</strain>
    </source>
</reference>
<keyword evidence="3" id="KW-1185">Reference proteome</keyword>
<evidence type="ECO:0000313" key="2">
    <source>
        <dbReference type="EnsemblPlants" id="AET1Gv20287200.8"/>
    </source>
</evidence>
<dbReference type="Gramene" id="AET1Gv20287200.8">
    <property type="protein sequence ID" value="AET1Gv20287200.8"/>
    <property type="gene ID" value="AET1Gv20287200"/>
</dbReference>
<feature type="compositionally biased region" description="Low complexity" evidence="1">
    <location>
        <begin position="35"/>
        <end position="47"/>
    </location>
</feature>
<dbReference type="AlphaFoldDB" id="A0A452Y4E5"/>